<accession>A0A2T2Y911</accession>
<evidence type="ECO:0000256" key="4">
    <source>
        <dbReference type="ARBA" id="ARBA00023288"/>
    </source>
</evidence>
<evidence type="ECO:0000256" key="1">
    <source>
        <dbReference type="ARBA" id="ARBA00022729"/>
    </source>
</evidence>
<dbReference type="RefSeq" id="WP_158267658.1">
    <property type="nucleotide sequence ID" value="NZ_PYFT01000002.1"/>
</dbReference>
<dbReference type="EMBL" id="PYFT01000002">
    <property type="protein sequence ID" value="PSR51858.1"/>
    <property type="molecule type" value="Genomic_DNA"/>
</dbReference>
<evidence type="ECO:0000259" key="5">
    <source>
        <dbReference type="Pfam" id="PF09864"/>
    </source>
</evidence>
<feature type="domain" description="C-type lysozyme inhibitor" evidence="5">
    <location>
        <begin position="47"/>
        <end position="94"/>
    </location>
</feature>
<dbReference type="InterPro" id="IPR018660">
    <property type="entry name" value="MliC"/>
</dbReference>
<evidence type="ECO:0000256" key="3">
    <source>
        <dbReference type="ARBA" id="ARBA00023139"/>
    </source>
</evidence>
<sequence>MKKIISQVSFLAIFLTYLSGCTTPSPQQAGKAAPSQVIKGVLKSATGEELPYTFNNAVNTMVILYQGETITLVGQPTGSGIKYTNDQYTYTDWQGNSTLQKDGVTIFKVSANSGKQK</sequence>
<keyword evidence="8" id="KW-1185">Reference proteome</keyword>
<evidence type="ECO:0000313" key="6">
    <source>
        <dbReference type="EMBL" id="PSR51858.1"/>
    </source>
</evidence>
<dbReference type="EMBL" id="PYFT01000002">
    <property type="protein sequence ID" value="PSR51993.1"/>
    <property type="molecule type" value="Genomic_DNA"/>
</dbReference>
<comment type="caution">
    <text evidence="7">The sequence shown here is derived from an EMBL/GenBank/DDBJ whole genome shotgun (WGS) entry which is preliminary data.</text>
</comment>
<proteinExistence type="predicted"/>
<gene>
    <name evidence="6" type="ORF">AHMF7605_28505</name>
    <name evidence="7" type="ORF">AHMF7605_29245</name>
</gene>
<dbReference type="Gene3D" id="2.40.128.200">
    <property type="match status" value="1"/>
</dbReference>
<name>A0A2T2Y911_9BACT</name>
<keyword evidence="3" id="KW-0564">Palmitate</keyword>
<keyword evidence="4" id="KW-0449">Lipoprotein</keyword>
<keyword evidence="2" id="KW-0472">Membrane</keyword>
<dbReference type="AlphaFoldDB" id="A0A2T2Y911"/>
<dbReference type="OrthoDB" id="1273481at2"/>
<dbReference type="SUPFAM" id="SSF141488">
    <property type="entry name" value="YdhA-like"/>
    <property type="match status" value="1"/>
</dbReference>
<evidence type="ECO:0000313" key="7">
    <source>
        <dbReference type="EMBL" id="PSR51993.1"/>
    </source>
</evidence>
<evidence type="ECO:0000313" key="8">
    <source>
        <dbReference type="Proteomes" id="UP000240357"/>
    </source>
</evidence>
<dbReference type="Proteomes" id="UP000240357">
    <property type="component" value="Unassembled WGS sequence"/>
</dbReference>
<reference evidence="7 8" key="1">
    <citation type="submission" date="2018-03" db="EMBL/GenBank/DDBJ databases">
        <title>Adhaeribacter sp. HMF7605 Genome sequencing and assembly.</title>
        <authorList>
            <person name="Kang H."/>
            <person name="Kang J."/>
            <person name="Cha I."/>
            <person name="Kim H."/>
            <person name="Joh K."/>
        </authorList>
    </citation>
    <scope>NUCLEOTIDE SEQUENCE [LARGE SCALE GENOMIC DNA]</scope>
    <source>
        <strain evidence="7 8">HMF7605</strain>
    </source>
</reference>
<keyword evidence="1" id="KW-0732">Signal</keyword>
<dbReference type="InterPro" id="IPR036328">
    <property type="entry name" value="MliC_sf"/>
</dbReference>
<protein>
    <recommendedName>
        <fullName evidence="5">C-type lysozyme inhibitor domain-containing protein</fullName>
    </recommendedName>
</protein>
<dbReference type="Pfam" id="PF09864">
    <property type="entry name" value="MliC"/>
    <property type="match status" value="1"/>
</dbReference>
<evidence type="ECO:0000256" key="2">
    <source>
        <dbReference type="ARBA" id="ARBA00023136"/>
    </source>
</evidence>
<organism evidence="7 8">
    <name type="scientific">Adhaeribacter arboris</name>
    <dbReference type="NCBI Taxonomy" id="2072846"/>
    <lineage>
        <taxon>Bacteria</taxon>
        <taxon>Pseudomonadati</taxon>
        <taxon>Bacteroidota</taxon>
        <taxon>Cytophagia</taxon>
        <taxon>Cytophagales</taxon>
        <taxon>Hymenobacteraceae</taxon>
        <taxon>Adhaeribacter</taxon>
    </lineage>
</organism>